<keyword evidence="1" id="KW-0732">Signal</keyword>
<name>A0A9D9DBH6_9GAMM</name>
<gene>
    <name evidence="2" type="ORF">IAB19_03010</name>
</gene>
<dbReference type="AlphaFoldDB" id="A0A9D9DBH6"/>
<feature type="chain" id="PRO_5039547939" evidence="1">
    <location>
        <begin position="24"/>
        <end position="231"/>
    </location>
</feature>
<sequence length="231" mass="25253">MKRVFTGLAAAVLLAGTCVSAQAGLGDLLNNSTIEMVKKGVLTDYSDAVTVGNVLDRYSRCKPGTTKWENFESEQGRNIVEFSCSLVDEDRDALKSDSVVMSSISMLALTCIPADQAKQLSEAEVYAAAGSLAQKAVDFKDLQFDVQFSVSKVKEDSFSVQYVGFNTIYPDGTDSDIPLYHEDLRYIYDDISVFEGYVQDQDTDGFGEIMNDALKARMRACGDDFEEAAGL</sequence>
<comment type="caution">
    <text evidence="2">The sequence shown here is derived from an EMBL/GenBank/DDBJ whole genome shotgun (WGS) entry which is preliminary data.</text>
</comment>
<evidence type="ECO:0000313" key="3">
    <source>
        <dbReference type="Proteomes" id="UP000823631"/>
    </source>
</evidence>
<accession>A0A9D9DBH6</accession>
<dbReference type="Proteomes" id="UP000823631">
    <property type="component" value="Unassembled WGS sequence"/>
</dbReference>
<feature type="signal peptide" evidence="1">
    <location>
        <begin position="1"/>
        <end position="23"/>
    </location>
</feature>
<proteinExistence type="predicted"/>
<reference evidence="2" key="2">
    <citation type="journal article" date="2021" name="PeerJ">
        <title>Extensive microbial diversity within the chicken gut microbiome revealed by metagenomics and culture.</title>
        <authorList>
            <person name="Gilroy R."/>
            <person name="Ravi A."/>
            <person name="Getino M."/>
            <person name="Pursley I."/>
            <person name="Horton D.L."/>
            <person name="Alikhan N.F."/>
            <person name="Baker D."/>
            <person name="Gharbi K."/>
            <person name="Hall N."/>
            <person name="Watson M."/>
            <person name="Adriaenssens E.M."/>
            <person name="Foster-Nyarko E."/>
            <person name="Jarju S."/>
            <person name="Secka A."/>
            <person name="Antonio M."/>
            <person name="Oren A."/>
            <person name="Chaudhuri R.R."/>
            <person name="La Ragione R."/>
            <person name="Hildebrand F."/>
            <person name="Pallen M.J."/>
        </authorList>
    </citation>
    <scope>NUCLEOTIDE SEQUENCE</scope>
    <source>
        <strain evidence="2">17213</strain>
    </source>
</reference>
<evidence type="ECO:0000256" key="1">
    <source>
        <dbReference type="SAM" id="SignalP"/>
    </source>
</evidence>
<protein>
    <submittedName>
        <fullName evidence="2">Uncharacterized protein</fullName>
    </submittedName>
</protein>
<dbReference type="EMBL" id="JADINH010000060">
    <property type="protein sequence ID" value="MBO8415334.1"/>
    <property type="molecule type" value="Genomic_DNA"/>
</dbReference>
<reference evidence="2" key="1">
    <citation type="submission" date="2020-10" db="EMBL/GenBank/DDBJ databases">
        <authorList>
            <person name="Gilroy R."/>
        </authorList>
    </citation>
    <scope>NUCLEOTIDE SEQUENCE</scope>
    <source>
        <strain evidence="2">17213</strain>
    </source>
</reference>
<evidence type="ECO:0000313" key="2">
    <source>
        <dbReference type="EMBL" id="MBO8415334.1"/>
    </source>
</evidence>
<organism evidence="2 3">
    <name type="scientific">Candidatus Avisuccinivibrio stercorigallinarum</name>
    <dbReference type="NCBI Taxonomy" id="2840704"/>
    <lineage>
        <taxon>Bacteria</taxon>
        <taxon>Pseudomonadati</taxon>
        <taxon>Pseudomonadota</taxon>
        <taxon>Gammaproteobacteria</taxon>
        <taxon>Aeromonadales</taxon>
        <taxon>Succinivibrionaceae</taxon>
        <taxon>Succinivibrionaceae incertae sedis</taxon>
        <taxon>Candidatus Avisuccinivibrio</taxon>
    </lineage>
</organism>